<dbReference type="AlphaFoldDB" id="A0A316UTS2"/>
<feature type="transmembrane region" description="Helical" evidence="2">
    <location>
        <begin position="265"/>
        <end position="285"/>
    </location>
</feature>
<keyword evidence="2" id="KW-1133">Transmembrane helix</keyword>
<dbReference type="InterPro" id="IPR021836">
    <property type="entry name" value="DUF3429"/>
</dbReference>
<organism evidence="3 4">
    <name type="scientific">Jaminaea rosea</name>
    <dbReference type="NCBI Taxonomy" id="1569628"/>
    <lineage>
        <taxon>Eukaryota</taxon>
        <taxon>Fungi</taxon>
        <taxon>Dikarya</taxon>
        <taxon>Basidiomycota</taxon>
        <taxon>Ustilaginomycotina</taxon>
        <taxon>Exobasidiomycetes</taxon>
        <taxon>Microstromatales</taxon>
        <taxon>Microstromatales incertae sedis</taxon>
        <taxon>Jaminaea</taxon>
    </lineage>
</organism>
<feature type="compositionally biased region" description="Basic and acidic residues" evidence="1">
    <location>
        <begin position="357"/>
        <end position="424"/>
    </location>
</feature>
<keyword evidence="4" id="KW-1185">Reference proteome</keyword>
<keyword evidence="2" id="KW-0472">Membrane</keyword>
<feature type="region of interest" description="Disordered" evidence="1">
    <location>
        <begin position="340"/>
        <end position="440"/>
    </location>
</feature>
<feature type="region of interest" description="Disordered" evidence="1">
    <location>
        <begin position="37"/>
        <end position="107"/>
    </location>
</feature>
<dbReference type="RefSeq" id="XP_025363308.1">
    <property type="nucleotide sequence ID" value="XM_025509066.1"/>
</dbReference>
<dbReference type="PANTHER" id="PTHR15887">
    <property type="entry name" value="TRANSMEMBRANE PROTEIN 69"/>
    <property type="match status" value="1"/>
</dbReference>
<dbReference type="PANTHER" id="PTHR15887:SF1">
    <property type="entry name" value="TRANSMEMBRANE PROTEIN 69"/>
    <property type="match status" value="1"/>
</dbReference>
<evidence type="ECO:0000313" key="4">
    <source>
        <dbReference type="Proteomes" id="UP000245884"/>
    </source>
</evidence>
<reference evidence="3 4" key="1">
    <citation type="journal article" date="2018" name="Mol. Biol. Evol.">
        <title>Broad Genomic Sampling Reveals a Smut Pathogenic Ancestry of the Fungal Clade Ustilaginomycotina.</title>
        <authorList>
            <person name="Kijpornyongpan T."/>
            <person name="Mondo S.J."/>
            <person name="Barry K."/>
            <person name="Sandor L."/>
            <person name="Lee J."/>
            <person name="Lipzen A."/>
            <person name="Pangilinan J."/>
            <person name="LaButti K."/>
            <person name="Hainaut M."/>
            <person name="Henrissat B."/>
            <person name="Grigoriev I.V."/>
            <person name="Spatafora J.W."/>
            <person name="Aime M.C."/>
        </authorList>
    </citation>
    <scope>NUCLEOTIDE SEQUENCE [LARGE SCALE GENOMIC DNA]</scope>
    <source>
        <strain evidence="3 4">MCA 5214</strain>
    </source>
</reference>
<feature type="transmembrane region" description="Helical" evidence="2">
    <location>
        <begin position="180"/>
        <end position="197"/>
    </location>
</feature>
<feature type="transmembrane region" description="Helical" evidence="2">
    <location>
        <begin position="218"/>
        <end position="245"/>
    </location>
</feature>
<feature type="transmembrane region" description="Helical" evidence="2">
    <location>
        <begin position="127"/>
        <end position="149"/>
    </location>
</feature>
<dbReference type="Proteomes" id="UP000245884">
    <property type="component" value="Unassembled WGS sequence"/>
</dbReference>
<dbReference type="Pfam" id="PF11911">
    <property type="entry name" value="DUF3429"/>
    <property type="match status" value="1"/>
</dbReference>
<name>A0A316UTS2_9BASI</name>
<dbReference type="OrthoDB" id="194289at2759"/>
<accession>A0A316UTS2</accession>
<sequence>MLRPTSLSPLRGVAFRPQPTAQGQRIALASLRTSARSNAFAKPSAIRHAANPQSGKPASDNLKHTVQNLKEEAGQVRSTLERAVAGSKHRDHSSTPEDADEPSGASQLLSEAKSITGEMAMRVPQPALVWGVAGVLPYVGTAGASVWLARQANRVSQGLEASLDLEAANALLLHAENIQIAYGAIILSFLGAIHWGFEWAKLGGRIGHARYAMGVAPLLVAWPTLVLAPEMALISQFAGYVGVWFMDLRATSQGFAPRWYSTYRFWLTAAVGSSIILTLAGTNYYDVSPSRSTQRGAGAKLAANVQKDAKQKAEEIRASAQGIKGTTPIEGKVGGDVVAQKGEESFVQLDNPKRRKEKEEEERKKKEEEERKKKEEEQKKKEEEEEKSKGSGEKKEGDKKEGEGDKEGENKDDGKDSGEGKSEGEGEGEGEGESEGEGDK</sequence>
<evidence type="ECO:0000256" key="2">
    <source>
        <dbReference type="SAM" id="Phobius"/>
    </source>
</evidence>
<gene>
    <name evidence="3" type="ORF">BDZ90DRAFT_278132</name>
</gene>
<dbReference type="GeneID" id="37030889"/>
<evidence type="ECO:0000313" key="3">
    <source>
        <dbReference type="EMBL" id="PWN28696.1"/>
    </source>
</evidence>
<dbReference type="STRING" id="1569628.A0A316UTS2"/>
<proteinExistence type="predicted"/>
<protein>
    <submittedName>
        <fullName evidence="3">Uncharacterized protein</fullName>
    </submittedName>
</protein>
<feature type="compositionally biased region" description="Acidic residues" evidence="1">
    <location>
        <begin position="425"/>
        <end position="440"/>
    </location>
</feature>
<dbReference type="EMBL" id="KZ819664">
    <property type="protein sequence ID" value="PWN28696.1"/>
    <property type="molecule type" value="Genomic_DNA"/>
</dbReference>
<evidence type="ECO:0000256" key="1">
    <source>
        <dbReference type="SAM" id="MobiDB-lite"/>
    </source>
</evidence>
<feature type="region of interest" description="Disordered" evidence="1">
    <location>
        <begin position="1"/>
        <end position="24"/>
    </location>
</feature>
<keyword evidence="2" id="KW-0812">Transmembrane</keyword>